<protein>
    <submittedName>
        <fullName evidence="2">Uncharacterized protein</fullName>
    </submittedName>
</protein>
<feature type="compositionally biased region" description="Low complexity" evidence="1">
    <location>
        <begin position="126"/>
        <end position="151"/>
    </location>
</feature>
<dbReference type="InParanoid" id="A0A1E7EXA0"/>
<evidence type="ECO:0000256" key="1">
    <source>
        <dbReference type="SAM" id="MobiDB-lite"/>
    </source>
</evidence>
<organism evidence="2 3">
    <name type="scientific">Fragilariopsis cylindrus CCMP1102</name>
    <dbReference type="NCBI Taxonomy" id="635003"/>
    <lineage>
        <taxon>Eukaryota</taxon>
        <taxon>Sar</taxon>
        <taxon>Stramenopiles</taxon>
        <taxon>Ochrophyta</taxon>
        <taxon>Bacillariophyta</taxon>
        <taxon>Bacillariophyceae</taxon>
        <taxon>Bacillariophycidae</taxon>
        <taxon>Bacillariales</taxon>
        <taxon>Bacillariaceae</taxon>
        <taxon>Fragilariopsis</taxon>
    </lineage>
</organism>
<evidence type="ECO:0000313" key="2">
    <source>
        <dbReference type="EMBL" id="OEU10459.1"/>
    </source>
</evidence>
<evidence type="ECO:0000313" key="3">
    <source>
        <dbReference type="Proteomes" id="UP000095751"/>
    </source>
</evidence>
<dbReference type="EMBL" id="KV784371">
    <property type="protein sequence ID" value="OEU10459.1"/>
    <property type="molecule type" value="Genomic_DNA"/>
</dbReference>
<name>A0A1E7EXA0_9STRA</name>
<feature type="compositionally biased region" description="Basic residues" evidence="1">
    <location>
        <begin position="152"/>
        <end position="165"/>
    </location>
</feature>
<keyword evidence="3" id="KW-1185">Reference proteome</keyword>
<accession>A0A1E7EXA0</accession>
<gene>
    <name evidence="2" type="ORF">FRACYDRAFT_246869</name>
</gene>
<sequence length="359" mass="40439">MKNNNNNKTEKIRVCGYNAGEQLHPRLLERNKQQHKKKKKNKKNDARILIMDHDAYIVFEDDLSQVTTPNDVQTVSPLDDEFLVINYNEFATIEDDVVSHITIPKLKLSLKKKKKKSSTKKKATIEKTSTSRSHKTTTTTSSSDNNKSKSSCSKHKKTKKKKSKSTHSLEVSTKPIIETDANENEHENNLSNPDEGIQMEGIDDLFALSTIFERRSSDEINRNTSTKSSSHNSSPKKSGVRGGRRDQKQGGRLLFKTTTPLSLSVPDLVEASLPHKDNNVSTMDNNNTLPSTLSLKTTTPEAQARSLSSFDMVGMVLKHVLDDTTTSEWENISPTTDIIVPPSRFVYRNGKRIRSLRLF</sequence>
<dbReference type="AlphaFoldDB" id="A0A1E7EXA0"/>
<dbReference type="Proteomes" id="UP000095751">
    <property type="component" value="Unassembled WGS sequence"/>
</dbReference>
<proteinExistence type="predicted"/>
<feature type="compositionally biased region" description="Low complexity" evidence="1">
    <location>
        <begin position="223"/>
        <end position="237"/>
    </location>
</feature>
<feature type="region of interest" description="Disordered" evidence="1">
    <location>
        <begin position="217"/>
        <end position="257"/>
    </location>
</feature>
<feature type="region of interest" description="Disordered" evidence="1">
    <location>
        <begin position="109"/>
        <end position="198"/>
    </location>
</feature>
<reference evidence="2 3" key="1">
    <citation type="submission" date="2016-09" db="EMBL/GenBank/DDBJ databases">
        <title>Extensive genetic diversity and differential bi-allelic expression allows diatom success in the polar Southern Ocean.</title>
        <authorList>
            <consortium name="DOE Joint Genome Institute"/>
            <person name="Mock T."/>
            <person name="Otillar R.P."/>
            <person name="Strauss J."/>
            <person name="Dupont C."/>
            <person name="Frickenhaus S."/>
            <person name="Maumus F."/>
            <person name="Mcmullan M."/>
            <person name="Sanges R."/>
            <person name="Schmutz J."/>
            <person name="Toseland A."/>
            <person name="Valas R."/>
            <person name="Veluchamy A."/>
            <person name="Ward B.J."/>
            <person name="Allen A."/>
            <person name="Barry K."/>
            <person name="Falciatore A."/>
            <person name="Ferrante M."/>
            <person name="Fortunato A.E."/>
            <person name="Gloeckner G."/>
            <person name="Gruber A."/>
            <person name="Hipkin R."/>
            <person name="Janech M."/>
            <person name="Kroth P."/>
            <person name="Leese F."/>
            <person name="Lindquist E."/>
            <person name="Lyon B.R."/>
            <person name="Martin J."/>
            <person name="Mayer C."/>
            <person name="Parker M."/>
            <person name="Quesneville H."/>
            <person name="Raymond J."/>
            <person name="Uhlig C."/>
            <person name="Valentin K.U."/>
            <person name="Worden A.Z."/>
            <person name="Armbrust E.V."/>
            <person name="Bowler C."/>
            <person name="Green B."/>
            <person name="Moulton V."/>
            <person name="Van Oosterhout C."/>
            <person name="Grigoriev I."/>
        </authorList>
    </citation>
    <scope>NUCLEOTIDE SEQUENCE [LARGE SCALE GENOMIC DNA]</scope>
    <source>
        <strain evidence="2 3">CCMP1102</strain>
    </source>
</reference>
<feature type="compositionally biased region" description="Basic residues" evidence="1">
    <location>
        <begin position="109"/>
        <end position="122"/>
    </location>
</feature>
<dbReference type="KEGG" id="fcy:FRACYDRAFT_246869"/>